<evidence type="ECO:0000259" key="1">
    <source>
        <dbReference type="PROSITE" id="PS50943"/>
    </source>
</evidence>
<evidence type="ECO:0000313" key="2">
    <source>
        <dbReference type="EMBL" id="MBP2403275.1"/>
    </source>
</evidence>
<dbReference type="EMBL" id="JAGIOH010000001">
    <property type="protein sequence ID" value="MBP2403275.1"/>
    <property type="molecule type" value="Genomic_DNA"/>
</dbReference>
<dbReference type="RefSeq" id="WP_209515119.1">
    <property type="nucleotide sequence ID" value="NZ_JAGIOH010000001.1"/>
</dbReference>
<protein>
    <submittedName>
        <fullName evidence="2">Transcriptional regulator with XRE-family HTH domain</fullName>
    </submittedName>
</protein>
<evidence type="ECO:0000313" key="3">
    <source>
        <dbReference type="Proteomes" id="UP001519291"/>
    </source>
</evidence>
<dbReference type="SUPFAM" id="SSF47413">
    <property type="entry name" value="lambda repressor-like DNA-binding domains"/>
    <property type="match status" value="1"/>
</dbReference>
<name>A0ABS4Y3Q1_9ACTN</name>
<dbReference type="GeneID" id="91569611"/>
<sequence>MSDSTYSPPTTFGQRVKKARERAGKTRATLGGLVGRSPEWVKAIETDRLGMPRFPLLLRLASELGVDDLADLTGDERLAAATYTKAAHQDLPAIKAALTTYRIADTAEEPPAVATLEERVRHTWQVWHSDGDHRTQVAPLLPDLLANLQLATRAHERTERRRALSALAQCYHLAQLFLSFQPSPEAVMLTGDRAMTAAQDADDPHAIAVAAWYLNHIFRDAGERHEARVELAMRAVDLLRPDKGPEDLARWGLLHLAAALSYAKVGKAGDAWRHWDHADKAAKSLGDAYAHPFLIFGRGVVDAYAITMNADLVRGQAAVDATRVDLAPIPSATRRSFHLVESARAYSMQGKDEDIAVVTLLKKAHAESPETVRFNLFARSAVSELATTGSAVIRKDAQQLHREMRLPAVA</sequence>
<dbReference type="SMART" id="SM00530">
    <property type="entry name" value="HTH_XRE"/>
    <property type="match status" value="1"/>
</dbReference>
<proteinExistence type="predicted"/>
<keyword evidence="3" id="KW-1185">Reference proteome</keyword>
<dbReference type="CDD" id="cd00093">
    <property type="entry name" value="HTH_XRE"/>
    <property type="match status" value="1"/>
</dbReference>
<comment type="caution">
    <text evidence="2">The sequence shown here is derived from an EMBL/GenBank/DDBJ whole genome shotgun (WGS) entry which is preliminary data.</text>
</comment>
<gene>
    <name evidence="2" type="ORF">JO379_002744</name>
</gene>
<accession>A0ABS4Y3Q1</accession>
<dbReference type="InterPro" id="IPR010982">
    <property type="entry name" value="Lambda_DNA-bd_dom_sf"/>
</dbReference>
<dbReference type="Proteomes" id="UP001519291">
    <property type="component" value="Unassembled WGS sequence"/>
</dbReference>
<dbReference type="PROSITE" id="PS50943">
    <property type="entry name" value="HTH_CROC1"/>
    <property type="match status" value="1"/>
</dbReference>
<dbReference type="Gene3D" id="1.10.260.40">
    <property type="entry name" value="lambda repressor-like DNA-binding domains"/>
    <property type="match status" value="1"/>
</dbReference>
<dbReference type="Pfam" id="PF13560">
    <property type="entry name" value="HTH_31"/>
    <property type="match status" value="1"/>
</dbReference>
<dbReference type="InterPro" id="IPR001387">
    <property type="entry name" value="Cro/C1-type_HTH"/>
</dbReference>
<organism evidence="2 3">
    <name type="scientific">Streptomyces syringium</name>
    <dbReference type="NCBI Taxonomy" id="76729"/>
    <lineage>
        <taxon>Bacteria</taxon>
        <taxon>Bacillati</taxon>
        <taxon>Actinomycetota</taxon>
        <taxon>Actinomycetes</taxon>
        <taxon>Kitasatosporales</taxon>
        <taxon>Streptomycetaceae</taxon>
        <taxon>Streptomyces</taxon>
    </lineage>
</organism>
<feature type="domain" description="HTH cro/C1-type" evidence="1">
    <location>
        <begin position="16"/>
        <end position="72"/>
    </location>
</feature>
<reference evidence="2 3" key="1">
    <citation type="submission" date="2021-03" db="EMBL/GenBank/DDBJ databases">
        <title>Sequencing the genomes of 1000 actinobacteria strains.</title>
        <authorList>
            <person name="Klenk H.-P."/>
        </authorList>
    </citation>
    <scope>NUCLEOTIDE SEQUENCE [LARGE SCALE GENOMIC DNA]</scope>
    <source>
        <strain evidence="2 3">DSM 41480</strain>
    </source>
</reference>